<gene>
    <name evidence="9" type="primary">trpD</name>
    <name evidence="12" type="ORF">Y981_09905</name>
</gene>
<sequence length="341" mass="36498">MTFSMLPFLVKGGQIKRSVIKEWMDAALEGRLEDSEIAAVLSILSFRGESEEELAGTLDSLREHLVPFPVPEGMEGDLFDTCGTGGDGSGSFNISTTVSFLLAGAGIPVVKHGNRAISSRAGSADVLEVLGIRIDLDPNAASALLSRQGLTFLWAPLYHPALKLLAPLRKRLGIRTIFNLVAPLANPARIRRQIVGVSSLSMLPKVASVLGLMGQKSFCVLHGEGLDEATLGGTTSLVRCQEGTCEEMILHPSDFGLPFVPLEKIRGGSAADNAEILRKVLNGTEGPFLDVTLANAALGLWTWGKVSSPREGVELAREVLYSRKPLEILDSWVEVSKTTPS</sequence>
<keyword evidence="3 9" id="KW-0328">Glycosyltransferase</keyword>
<feature type="binding site" evidence="9">
    <location>
        <position position="228"/>
    </location>
    <ligand>
        <name>Mg(2+)</name>
        <dbReference type="ChEBI" id="CHEBI:18420"/>
        <label>2</label>
    </ligand>
</feature>
<dbReference type="SUPFAM" id="SSF47648">
    <property type="entry name" value="Nucleoside phosphorylase/phosphoribosyltransferase N-terminal domain"/>
    <property type="match status" value="1"/>
</dbReference>
<keyword evidence="4 9" id="KW-0808">Transferase</keyword>
<dbReference type="Gene3D" id="3.40.1030.10">
    <property type="entry name" value="Nucleoside phosphorylase/phosphoribosyltransferase catalytic domain"/>
    <property type="match status" value="1"/>
</dbReference>
<dbReference type="KEGG" id="lfp:Y981_09905"/>
<feature type="binding site" evidence="9">
    <location>
        <position position="95"/>
    </location>
    <ligand>
        <name>Mg(2+)</name>
        <dbReference type="ChEBI" id="CHEBI:18420"/>
        <label>1</label>
    </ligand>
</feature>
<feature type="binding site" evidence="9">
    <location>
        <position position="83"/>
    </location>
    <ligand>
        <name>anthranilate</name>
        <dbReference type="ChEBI" id="CHEBI:16567"/>
        <label>1</label>
    </ligand>
</feature>
<dbReference type="InterPro" id="IPR036320">
    <property type="entry name" value="Glycosyl_Trfase_fam3_N_dom_sf"/>
</dbReference>
<keyword evidence="9" id="KW-0460">Magnesium</keyword>
<dbReference type="Proteomes" id="UP000027059">
    <property type="component" value="Chromosome"/>
</dbReference>
<dbReference type="FunFam" id="3.40.1030.10:FF:000002">
    <property type="entry name" value="Anthranilate phosphoribosyltransferase"/>
    <property type="match status" value="1"/>
</dbReference>
<dbReference type="UniPathway" id="UPA00035">
    <property type="reaction ID" value="UER00041"/>
</dbReference>
<dbReference type="SUPFAM" id="SSF52418">
    <property type="entry name" value="Nucleoside phosphorylase/phosphoribosyltransferase catalytic domain"/>
    <property type="match status" value="1"/>
</dbReference>
<dbReference type="NCBIfam" id="TIGR01245">
    <property type="entry name" value="trpD"/>
    <property type="match status" value="1"/>
</dbReference>
<protein>
    <recommendedName>
        <fullName evidence="9">Anthranilate phosphoribosyltransferase</fullName>
        <ecNumber evidence="9">2.4.2.18</ecNumber>
    </recommendedName>
</protein>
<dbReference type="Gene3D" id="1.20.970.10">
    <property type="entry name" value="Transferase, Pyrimidine Nucleoside Phosphorylase, Chain C"/>
    <property type="match status" value="1"/>
</dbReference>
<feature type="binding site" evidence="9">
    <location>
        <position position="114"/>
    </location>
    <ligand>
        <name>anthranilate</name>
        <dbReference type="ChEBI" id="CHEBI:16567"/>
        <label>1</label>
    </ligand>
</feature>
<name>A0A059XVM5_9BACT</name>
<organism evidence="12 13">
    <name type="scientific">Leptospirillum ferriphilum YSK</name>
    <dbReference type="NCBI Taxonomy" id="1441628"/>
    <lineage>
        <taxon>Bacteria</taxon>
        <taxon>Pseudomonadati</taxon>
        <taxon>Nitrospirota</taxon>
        <taxon>Nitrospiria</taxon>
        <taxon>Nitrospirales</taxon>
        <taxon>Nitrospiraceae</taxon>
        <taxon>Leptospirillum</taxon>
    </lineage>
</organism>
<accession>A0A059XVM5</accession>
<feature type="binding site" evidence="9">
    <location>
        <position position="91"/>
    </location>
    <ligand>
        <name>5-phospho-alpha-D-ribose 1-diphosphate</name>
        <dbReference type="ChEBI" id="CHEBI:58017"/>
    </ligand>
</feature>
<evidence type="ECO:0000256" key="9">
    <source>
        <dbReference type="HAMAP-Rule" id="MF_00211"/>
    </source>
</evidence>
<keyword evidence="6 9" id="KW-0057">Aromatic amino acid biosynthesis</keyword>
<dbReference type="HAMAP" id="MF_00211">
    <property type="entry name" value="TrpD"/>
    <property type="match status" value="1"/>
</dbReference>
<evidence type="ECO:0000256" key="7">
    <source>
        <dbReference type="ARBA" id="ARBA00052328"/>
    </source>
</evidence>
<feature type="domain" description="Glycosyl transferase family 3" evidence="10">
    <location>
        <begin position="76"/>
        <end position="321"/>
    </location>
</feature>
<feature type="binding site" evidence="9">
    <location>
        <position position="227"/>
    </location>
    <ligand>
        <name>Mg(2+)</name>
        <dbReference type="ChEBI" id="CHEBI:18420"/>
        <label>2</label>
    </ligand>
</feature>
<comment type="similarity">
    <text evidence="9">Belongs to the anthranilate phosphoribosyltransferase family.</text>
</comment>
<dbReference type="InterPro" id="IPR000312">
    <property type="entry name" value="Glycosyl_Trfase_fam3"/>
</dbReference>
<evidence type="ECO:0000256" key="6">
    <source>
        <dbReference type="ARBA" id="ARBA00023141"/>
    </source>
</evidence>
<dbReference type="InterPro" id="IPR017459">
    <property type="entry name" value="Glycosyl_Trfase_fam3_N_dom"/>
</dbReference>
<dbReference type="GO" id="GO:0005829">
    <property type="term" value="C:cytosol"/>
    <property type="evidence" value="ECO:0007669"/>
    <property type="project" value="TreeGrafter"/>
</dbReference>
<comment type="pathway">
    <text evidence="1 9">Amino-acid biosynthesis; L-tryptophan biosynthesis; L-tryptophan from chorismate: step 2/5.</text>
</comment>
<feature type="domain" description="Glycosyl transferase family 3 N-terminal" evidence="11">
    <location>
        <begin position="9"/>
        <end position="64"/>
    </location>
</feature>
<keyword evidence="13" id="KW-1185">Reference proteome</keyword>
<evidence type="ECO:0000256" key="1">
    <source>
        <dbReference type="ARBA" id="ARBA00004907"/>
    </source>
</evidence>
<feature type="binding site" evidence="9">
    <location>
        <begin position="93"/>
        <end position="96"/>
    </location>
    <ligand>
        <name>5-phospho-alpha-D-ribose 1-diphosphate</name>
        <dbReference type="ChEBI" id="CHEBI:58017"/>
    </ligand>
</feature>
<evidence type="ECO:0000256" key="2">
    <source>
        <dbReference type="ARBA" id="ARBA00022605"/>
    </source>
</evidence>
<keyword evidence="5 9" id="KW-0822">Tryptophan biosynthesis</keyword>
<feature type="binding site" evidence="9">
    <location>
        <position position="83"/>
    </location>
    <ligand>
        <name>5-phospho-alpha-D-ribose 1-diphosphate</name>
        <dbReference type="ChEBI" id="CHEBI:58017"/>
    </ligand>
</feature>
<feature type="binding site" evidence="9">
    <location>
        <begin position="111"/>
        <end position="119"/>
    </location>
    <ligand>
        <name>5-phospho-alpha-D-ribose 1-diphosphate</name>
        <dbReference type="ChEBI" id="CHEBI:58017"/>
    </ligand>
</feature>
<evidence type="ECO:0000259" key="11">
    <source>
        <dbReference type="Pfam" id="PF02885"/>
    </source>
</evidence>
<keyword evidence="9" id="KW-0479">Metal-binding</keyword>
<dbReference type="Pfam" id="PF02885">
    <property type="entry name" value="Glycos_trans_3N"/>
    <property type="match status" value="1"/>
</dbReference>
<dbReference type="GO" id="GO:0000287">
    <property type="term" value="F:magnesium ion binding"/>
    <property type="evidence" value="ECO:0007669"/>
    <property type="project" value="UniProtKB-UniRule"/>
</dbReference>
<comment type="similarity">
    <text evidence="8">In the C-terminal section; belongs to the anthranilate phosphoribosyltransferase family.</text>
</comment>
<reference evidence="13" key="1">
    <citation type="submission" date="2014-02" db="EMBL/GenBank/DDBJ databases">
        <title>Complete genome sequence and comparative genomic analysis of the nitrogen-fixing bacterium Leptospirillum ferriphilum YSK.</title>
        <authorList>
            <person name="Guo X."/>
            <person name="Yin H."/>
            <person name="Liang Y."/>
            <person name="Hu Q."/>
            <person name="Ma L."/>
            <person name="Xiao Y."/>
            <person name="Zhang X."/>
            <person name="Qiu G."/>
            <person name="Liu X."/>
        </authorList>
    </citation>
    <scope>NUCLEOTIDE SEQUENCE [LARGE SCALE GENOMIC DNA]</scope>
    <source>
        <strain evidence="13">YSK</strain>
    </source>
</reference>
<dbReference type="PANTHER" id="PTHR43285:SF2">
    <property type="entry name" value="ANTHRANILATE PHOSPHORIBOSYLTRANSFERASE"/>
    <property type="match status" value="1"/>
</dbReference>
<evidence type="ECO:0000256" key="3">
    <source>
        <dbReference type="ARBA" id="ARBA00022676"/>
    </source>
</evidence>
<dbReference type="HOGENOM" id="CLU_034315_2_1_0"/>
<feature type="binding site" evidence="9">
    <location>
        <position position="123"/>
    </location>
    <ligand>
        <name>5-phospho-alpha-D-ribose 1-diphosphate</name>
        <dbReference type="ChEBI" id="CHEBI:58017"/>
    </ligand>
</feature>
<dbReference type="EMBL" id="CP007243">
    <property type="protein sequence ID" value="AIA30938.1"/>
    <property type="molecule type" value="Genomic_DNA"/>
</dbReference>
<dbReference type="GO" id="GO:0000162">
    <property type="term" value="P:L-tryptophan biosynthetic process"/>
    <property type="evidence" value="ECO:0007669"/>
    <property type="project" value="UniProtKB-UniRule"/>
</dbReference>
<dbReference type="InterPro" id="IPR005940">
    <property type="entry name" value="Anthranilate_Pribosyl_Tfrase"/>
</dbReference>
<feature type="binding site" evidence="9">
    <location>
        <position position="169"/>
    </location>
    <ligand>
        <name>anthranilate</name>
        <dbReference type="ChEBI" id="CHEBI:16567"/>
        <label>2</label>
    </ligand>
</feature>
<proteinExistence type="inferred from homology"/>
<reference evidence="12 13" key="2">
    <citation type="journal article" date="2015" name="Biomed. Res. Int.">
        <title>Effects of Arsenite Resistance on the Growth and Functional Gene Expression of Leptospirillum ferriphilum and Acidithiobacillus thiooxidans in Pure Culture and Coculture.</title>
        <authorList>
            <person name="Jiang H."/>
            <person name="Liang Y."/>
            <person name="Yin H."/>
            <person name="Xiao Y."/>
            <person name="Guo X."/>
            <person name="Xu Y."/>
            <person name="Hu Q."/>
            <person name="Liu H."/>
            <person name="Liu X."/>
        </authorList>
    </citation>
    <scope>NUCLEOTIDE SEQUENCE [LARGE SCALE GENOMIC DNA]</scope>
    <source>
        <strain evidence="12 13">YSK</strain>
    </source>
</reference>
<dbReference type="AlphaFoldDB" id="A0A059XVM5"/>
<evidence type="ECO:0000313" key="12">
    <source>
        <dbReference type="EMBL" id="AIA30938.1"/>
    </source>
</evidence>
<evidence type="ECO:0000256" key="5">
    <source>
        <dbReference type="ARBA" id="ARBA00022822"/>
    </source>
</evidence>
<keyword evidence="2 9" id="KW-0028">Amino-acid biosynthesis</keyword>
<comment type="function">
    <text evidence="9">Catalyzes the transfer of the phosphoribosyl group of 5-phosphorylribose-1-pyrophosphate (PRPP) to anthranilate to yield N-(5'-phosphoribosyl)-anthranilate (PRA).</text>
</comment>
<dbReference type="GO" id="GO:0004048">
    <property type="term" value="F:anthranilate phosphoribosyltransferase activity"/>
    <property type="evidence" value="ECO:0007669"/>
    <property type="project" value="UniProtKB-UniRule"/>
</dbReference>
<feature type="binding site" evidence="9">
    <location>
        <position position="228"/>
    </location>
    <ligand>
        <name>Mg(2+)</name>
        <dbReference type="ChEBI" id="CHEBI:18420"/>
        <label>1</label>
    </ligand>
</feature>
<feature type="binding site" evidence="9">
    <location>
        <begin position="86"/>
        <end position="87"/>
    </location>
    <ligand>
        <name>5-phospho-alpha-D-ribose 1-diphosphate</name>
        <dbReference type="ChEBI" id="CHEBI:58017"/>
    </ligand>
</feature>
<dbReference type="EC" id="2.4.2.18" evidence="9"/>
<evidence type="ECO:0000259" key="10">
    <source>
        <dbReference type="Pfam" id="PF00591"/>
    </source>
</evidence>
<comment type="cofactor">
    <cofactor evidence="9">
        <name>Mg(2+)</name>
        <dbReference type="ChEBI" id="CHEBI:18420"/>
    </cofactor>
    <text evidence="9">Binds 2 magnesium ions per monomer.</text>
</comment>
<comment type="caution">
    <text evidence="9">Lacks conserved residue(s) required for the propagation of feature annotation.</text>
</comment>
<comment type="catalytic activity">
    <reaction evidence="7 9">
        <text>N-(5-phospho-beta-D-ribosyl)anthranilate + diphosphate = 5-phospho-alpha-D-ribose 1-diphosphate + anthranilate</text>
        <dbReference type="Rhea" id="RHEA:11768"/>
        <dbReference type="ChEBI" id="CHEBI:16567"/>
        <dbReference type="ChEBI" id="CHEBI:18277"/>
        <dbReference type="ChEBI" id="CHEBI:33019"/>
        <dbReference type="ChEBI" id="CHEBI:58017"/>
        <dbReference type="EC" id="2.4.2.18"/>
    </reaction>
</comment>
<evidence type="ECO:0000313" key="13">
    <source>
        <dbReference type="Proteomes" id="UP000027059"/>
    </source>
</evidence>
<evidence type="ECO:0000256" key="8">
    <source>
        <dbReference type="ARBA" id="ARBA00061188"/>
    </source>
</evidence>
<evidence type="ECO:0000256" key="4">
    <source>
        <dbReference type="ARBA" id="ARBA00022679"/>
    </source>
</evidence>
<dbReference type="PANTHER" id="PTHR43285">
    <property type="entry name" value="ANTHRANILATE PHOSPHORIBOSYLTRANSFERASE"/>
    <property type="match status" value="1"/>
</dbReference>
<dbReference type="Pfam" id="PF00591">
    <property type="entry name" value="Glycos_transf_3"/>
    <property type="match status" value="1"/>
</dbReference>
<dbReference type="InterPro" id="IPR035902">
    <property type="entry name" value="Nuc_phospho_transferase"/>
</dbReference>
<comment type="subunit">
    <text evidence="9">Homodimer.</text>
</comment>
<dbReference type="OrthoDB" id="9806430at2"/>